<dbReference type="Proteomes" id="UP001498421">
    <property type="component" value="Unassembled WGS sequence"/>
</dbReference>
<evidence type="ECO:0000313" key="1">
    <source>
        <dbReference type="EMBL" id="KAK7419681.1"/>
    </source>
</evidence>
<evidence type="ECO:0000313" key="2">
    <source>
        <dbReference type="Proteomes" id="UP001498421"/>
    </source>
</evidence>
<gene>
    <name evidence="1" type="ORF">QQZ08_010768</name>
</gene>
<proteinExistence type="predicted"/>
<reference evidence="1 2" key="1">
    <citation type="journal article" date="2025" name="Microbiol. Resour. Announc.">
        <title>Draft genome sequences for Neonectria magnoliae and Neonectria punicea, canker pathogens of Liriodendron tulipifera and Acer saccharum in West Virginia.</title>
        <authorList>
            <person name="Petronek H.M."/>
            <person name="Kasson M.T."/>
            <person name="Metheny A.M."/>
            <person name="Stauder C.M."/>
            <person name="Lovett B."/>
            <person name="Lynch S.C."/>
            <person name="Garnas J.R."/>
            <person name="Kasson L.R."/>
            <person name="Stajich J.E."/>
        </authorList>
    </citation>
    <scope>NUCLEOTIDE SEQUENCE [LARGE SCALE GENOMIC DNA]</scope>
    <source>
        <strain evidence="1 2">NRRL 64651</strain>
    </source>
</reference>
<sequence length="79" mass="8937">MLYRDSIYVDNAAMSINLSDYNAKFAQQGIRTIFNMLYVRRSMMSRMTMPNGTSTAPGNNIPPLTVKTVELRLPHSVKP</sequence>
<name>A0ABR1HF23_9HYPO</name>
<dbReference type="EMBL" id="JAZAVK010000146">
    <property type="protein sequence ID" value="KAK7419681.1"/>
    <property type="molecule type" value="Genomic_DNA"/>
</dbReference>
<organism evidence="1 2">
    <name type="scientific">Neonectria magnoliae</name>
    <dbReference type="NCBI Taxonomy" id="2732573"/>
    <lineage>
        <taxon>Eukaryota</taxon>
        <taxon>Fungi</taxon>
        <taxon>Dikarya</taxon>
        <taxon>Ascomycota</taxon>
        <taxon>Pezizomycotina</taxon>
        <taxon>Sordariomycetes</taxon>
        <taxon>Hypocreomycetidae</taxon>
        <taxon>Hypocreales</taxon>
        <taxon>Nectriaceae</taxon>
        <taxon>Neonectria</taxon>
    </lineage>
</organism>
<accession>A0ABR1HF23</accession>
<comment type="caution">
    <text evidence="1">The sequence shown here is derived from an EMBL/GenBank/DDBJ whole genome shotgun (WGS) entry which is preliminary data.</text>
</comment>
<keyword evidence="2" id="KW-1185">Reference proteome</keyword>
<protein>
    <submittedName>
        <fullName evidence="1">Uncharacterized protein</fullName>
    </submittedName>
</protein>